<dbReference type="AlphaFoldDB" id="A0A443KCN4"/>
<dbReference type="Proteomes" id="UP000284451">
    <property type="component" value="Unassembled WGS sequence"/>
</dbReference>
<comment type="caution">
    <text evidence="1">The sequence shown here is derived from an EMBL/GenBank/DDBJ whole genome shotgun (WGS) entry which is preliminary data.</text>
</comment>
<name>A0A443KCN4_9RHOB</name>
<gene>
    <name evidence="1" type="ORF">D2T29_12220</name>
</gene>
<dbReference type="InterPro" id="IPR014056">
    <property type="entry name" value="TypeIITA-like_toxin_pred"/>
</dbReference>
<evidence type="ECO:0000313" key="1">
    <source>
        <dbReference type="EMBL" id="RWR30577.1"/>
    </source>
</evidence>
<dbReference type="PANTHER" id="PTHR41791:SF1">
    <property type="entry name" value="SSL7039 PROTEIN"/>
    <property type="match status" value="1"/>
</dbReference>
<proteinExistence type="predicted"/>
<sequence length="96" mass="10832">MFEVIQTEEFEAWLNGLRDRRAQTQIAKRIVRVQSGLLGDAGPVGEGVSELRVHYGPGYRLYFVRRQQVVIILLCGGDKGSQTRDIARAKEMAKEV</sequence>
<dbReference type="PANTHER" id="PTHR41791">
    <property type="entry name" value="SSL7039 PROTEIN"/>
    <property type="match status" value="1"/>
</dbReference>
<reference evidence="1 2" key="1">
    <citation type="submission" date="2019-01" db="EMBL/GenBank/DDBJ databases">
        <title>Sinorhodobacter populi sp. nov. isolated from the symptomatic bark tissue of Populus euramericana canker.</title>
        <authorList>
            <person name="Xu G."/>
        </authorList>
    </citation>
    <scope>NUCLEOTIDE SEQUENCE [LARGE SCALE GENOMIC DNA]</scope>
    <source>
        <strain evidence="1 2">07D10-4-3</strain>
    </source>
</reference>
<dbReference type="PIRSF" id="PIRSF028744">
    <property type="entry name" value="Addict_mod_HI1419"/>
    <property type="match status" value="1"/>
</dbReference>
<dbReference type="NCBIfam" id="TIGR02683">
    <property type="entry name" value="upstrm_HI1419"/>
    <property type="match status" value="1"/>
</dbReference>
<protein>
    <submittedName>
        <fullName evidence="1">Type II toxin-antitoxin system RelE/ParE family toxin</fullName>
    </submittedName>
</protein>
<accession>A0A443KCN4</accession>
<evidence type="ECO:0000313" key="2">
    <source>
        <dbReference type="Proteomes" id="UP000284451"/>
    </source>
</evidence>
<dbReference type="EMBL" id="SAUY01000015">
    <property type="protein sequence ID" value="RWR30577.1"/>
    <property type="molecule type" value="Genomic_DNA"/>
</dbReference>
<reference evidence="1 2" key="2">
    <citation type="submission" date="2019-01" db="EMBL/GenBank/DDBJ databases">
        <authorList>
            <person name="Li Y."/>
        </authorList>
    </citation>
    <scope>NUCLEOTIDE SEQUENCE [LARGE SCALE GENOMIC DNA]</scope>
    <source>
        <strain evidence="1 2">07D10-4-3</strain>
    </source>
</reference>
<organism evidence="1 2">
    <name type="scientific">Paenirhodobacter populi</name>
    <dbReference type="NCBI Taxonomy" id="2306993"/>
    <lineage>
        <taxon>Bacteria</taxon>
        <taxon>Pseudomonadati</taxon>
        <taxon>Pseudomonadota</taxon>
        <taxon>Alphaproteobacteria</taxon>
        <taxon>Rhodobacterales</taxon>
        <taxon>Rhodobacter group</taxon>
        <taxon>Paenirhodobacter</taxon>
    </lineage>
</organism>